<gene>
    <name evidence="9" type="ORF">RHGRI_021925</name>
</gene>
<dbReference type="InterPro" id="IPR044225">
    <property type="entry name" value="KO_chloroplastic"/>
</dbReference>
<keyword evidence="10" id="KW-1185">Reference proteome</keyword>
<evidence type="ECO:0000256" key="7">
    <source>
        <dbReference type="PIRSR" id="PIRSR602401-1"/>
    </source>
</evidence>
<dbReference type="AlphaFoldDB" id="A0AAV6JRB5"/>
<name>A0AAV6JRB5_9ERIC</name>
<dbReference type="GO" id="GO:0020037">
    <property type="term" value="F:heme binding"/>
    <property type="evidence" value="ECO:0007669"/>
    <property type="project" value="InterPro"/>
</dbReference>
<evidence type="ECO:0000256" key="3">
    <source>
        <dbReference type="ARBA" id="ARBA00022692"/>
    </source>
</evidence>
<dbReference type="PANTHER" id="PTHR47283:SF1">
    <property type="entry name" value="ENT-KAURENE OXIDASE, CHLOROPLASTIC"/>
    <property type="match status" value="1"/>
</dbReference>
<sequence length="533" mass="61252">MSLMELMDQVGDLQALPKGTTIALGATAVVLGQLFLWLINRYFQEHRRRRSPLPAVPEVPGLPVIGNALQLREKKPHMTFVKWVKTYGPIFSIRVGSKSIVVLNNNDVAKEAMVTRFSSISTRKLPKALSLLTSDKCMVASSDYDDFHKTVKRHIITNVLGPNAQKRHRCHRDTMIANIVKDFHAHVKNNGIQPVNFRNVFQSELFGLAMKESVGSDVQSIYVEELGRLSKHEIFGILFKDLVGVAIDLDWREFYPCLNWIPNRTLERRIEKLTFRRQAVMMALIKEQSKRVTSKEEVNNCYLNYLLREGKELTEKQIAILLWEVILLASDTTMVTSEWAMFELAKNPKLHVGFQLSIPNFINSDDRLYQEVQSICGSGKITEEMLCQLPYLEAVFHETLRKYPPIPLPFLRFAHEDTEIGGYYIPAGTEIAINFYGCNMDENQWEKPEEWNPDRFLDKKYDRNDMNKTMAFGGGKRACTGYQQAMLIACTAIGRLVQEFEWRLEDGEEENVDIVGIINQKLHPMHSIIRPRN</sequence>
<evidence type="ECO:0000256" key="6">
    <source>
        <dbReference type="ARBA" id="ARBA00023136"/>
    </source>
</evidence>
<dbReference type="EMBL" id="JACTNZ010000007">
    <property type="protein sequence ID" value="KAG5542219.1"/>
    <property type="molecule type" value="Genomic_DNA"/>
</dbReference>
<dbReference type="InterPro" id="IPR002401">
    <property type="entry name" value="Cyt_P450_E_grp-I"/>
</dbReference>
<reference evidence="9" key="1">
    <citation type="submission" date="2020-08" db="EMBL/GenBank/DDBJ databases">
        <title>Plant Genome Project.</title>
        <authorList>
            <person name="Zhang R.-G."/>
        </authorList>
    </citation>
    <scope>NUCLEOTIDE SEQUENCE</scope>
    <source>
        <strain evidence="9">WSP0</strain>
        <tissue evidence="9">Leaf</tissue>
    </source>
</reference>
<keyword evidence="7" id="KW-0479">Metal-binding</keyword>
<dbReference type="Proteomes" id="UP000823749">
    <property type="component" value="Chromosome 7"/>
</dbReference>
<dbReference type="Pfam" id="PF00067">
    <property type="entry name" value="p450"/>
    <property type="match status" value="1"/>
</dbReference>
<comment type="caution">
    <text evidence="9">The sequence shown here is derived from an EMBL/GenBank/DDBJ whole genome shotgun (WGS) entry which is preliminary data.</text>
</comment>
<proteinExistence type="inferred from homology"/>
<evidence type="ECO:0000256" key="4">
    <source>
        <dbReference type="ARBA" id="ARBA00022989"/>
    </source>
</evidence>
<dbReference type="PRINTS" id="PR00385">
    <property type="entry name" value="P450"/>
</dbReference>
<dbReference type="InterPro" id="IPR036396">
    <property type="entry name" value="Cyt_P450_sf"/>
</dbReference>
<dbReference type="GO" id="GO:0010241">
    <property type="term" value="P:ent-kaurene oxidation to kaurenoic acid"/>
    <property type="evidence" value="ECO:0007669"/>
    <property type="project" value="InterPro"/>
</dbReference>
<dbReference type="InterPro" id="IPR001128">
    <property type="entry name" value="Cyt_P450"/>
</dbReference>
<dbReference type="PRINTS" id="PR00463">
    <property type="entry name" value="EP450I"/>
</dbReference>
<keyword evidence="4 8" id="KW-1133">Transmembrane helix</keyword>
<dbReference type="PANTHER" id="PTHR47283">
    <property type="entry name" value="ENT-KAURENE OXIDASE, CHLOROPLASTIC"/>
    <property type="match status" value="1"/>
</dbReference>
<organism evidence="9 10">
    <name type="scientific">Rhododendron griersonianum</name>
    <dbReference type="NCBI Taxonomy" id="479676"/>
    <lineage>
        <taxon>Eukaryota</taxon>
        <taxon>Viridiplantae</taxon>
        <taxon>Streptophyta</taxon>
        <taxon>Embryophyta</taxon>
        <taxon>Tracheophyta</taxon>
        <taxon>Spermatophyta</taxon>
        <taxon>Magnoliopsida</taxon>
        <taxon>eudicotyledons</taxon>
        <taxon>Gunneridae</taxon>
        <taxon>Pentapetalae</taxon>
        <taxon>asterids</taxon>
        <taxon>Ericales</taxon>
        <taxon>Ericaceae</taxon>
        <taxon>Ericoideae</taxon>
        <taxon>Rhodoreae</taxon>
        <taxon>Rhododendron</taxon>
    </lineage>
</organism>
<feature type="binding site" description="axial binding residue" evidence="7">
    <location>
        <position position="479"/>
    </location>
    <ligand>
        <name>heme</name>
        <dbReference type="ChEBI" id="CHEBI:30413"/>
    </ligand>
    <ligandPart>
        <name>Fe</name>
        <dbReference type="ChEBI" id="CHEBI:18248"/>
    </ligandPart>
</feature>
<dbReference type="Gene3D" id="1.10.630.10">
    <property type="entry name" value="Cytochrome P450"/>
    <property type="match status" value="1"/>
</dbReference>
<evidence type="ECO:0000256" key="8">
    <source>
        <dbReference type="SAM" id="Phobius"/>
    </source>
</evidence>
<dbReference type="GO" id="GO:0009707">
    <property type="term" value="C:chloroplast outer membrane"/>
    <property type="evidence" value="ECO:0007669"/>
    <property type="project" value="TreeGrafter"/>
</dbReference>
<evidence type="ECO:0000256" key="5">
    <source>
        <dbReference type="ARBA" id="ARBA00023002"/>
    </source>
</evidence>
<feature type="transmembrane region" description="Helical" evidence="8">
    <location>
        <begin position="20"/>
        <end position="40"/>
    </location>
</feature>
<keyword evidence="6 8" id="KW-0472">Membrane</keyword>
<dbReference type="GO" id="GO:0009686">
    <property type="term" value="P:gibberellin biosynthetic process"/>
    <property type="evidence" value="ECO:0007669"/>
    <property type="project" value="InterPro"/>
</dbReference>
<comment type="subcellular location">
    <subcellularLocation>
        <location evidence="1">Membrane</location>
        <topology evidence="1">Single-pass membrane protein</topology>
    </subcellularLocation>
</comment>
<evidence type="ECO:0008006" key="11">
    <source>
        <dbReference type="Google" id="ProtNLM"/>
    </source>
</evidence>
<keyword evidence="7" id="KW-0408">Iron</keyword>
<evidence type="ECO:0000313" key="10">
    <source>
        <dbReference type="Proteomes" id="UP000823749"/>
    </source>
</evidence>
<dbReference type="SUPFAM" id="SSF48264">
    <property type="entry name" value="Cytochrome P450"/>
    <property type="match status" value="1"/>
</dbReference>
<dbReference type="GO" id="GO:0005506">
    <property type="term" value="F:iron ion binding"/>
    <property type="evidence" value="ECO:0007669"/>
    <property type="project" value="InterPro"/>
</dbReference>
<protein>
    <recommendedName>
        <fullName evidence="11">Ent-kaurene oxidase</fullName>
    </recommendedName>
</protein>
<comment type="similarity">
    <text evidence="2">Belongs to the cytochrome P450 family.</text>
</comment>
<dbReference type="GO" id="GO:0052615">
    <property type="term" value="F:ent-kaurene oxidase activity"/>
    <property type="evidence" value="ECO:0007669"/>
    <property type="project" value="InterPro"/>
</dbReference>
<comment type="cofactor">
    <cofactor evidence="7">
        <name>heme</name>
        <dbReference type="ChEBI" id="CHEBI:30413"/>
    </cofactor>
</comment>
<keyword evidence="5" id="KW-0560">Oxidoreductase</keyword>
<evidence type="ECO:0000256" key="1">
    <source>
        <dbReference type="ARBA" id="ARBA00004167"/>
    </source>
</evidence>
<evidence type="ECO:0000256" key="2">
    <source>
        <dbReference type="ARBA" id="ARBA00010617"/>
    </source>
</evidence>
<keyword evidence="3 8" id="KW-0812">Transmembrane</keyword>
<evidence type="ECO:0000313" key="9">
    <source>
        <dbReference type="EMBL" id="KAG5542219.1"/>
    </source>
</evidence>
<dbReference type="GO" id="GO:0005783">
    <property type="term" value="C:endoplasmic reticulum"/>
    <property type="evidence" value="ECO:0007669"/>
    <property type="project" value="TreeGrafter"/>
</dbReference>
<accession>A0AAV6JRB5</accession>
<dbReference type="GO" id="GO:0016709">
    <property type="term" value="F:oxidoreductase activity, acting on paired donors, with incorporation or reduction of molecular oxygen, NAD(P)H as one donor, and incorporation of one atom of oxygen"/>
    <property type="evidence" value="ECO:0007669"/>
    <property type="project" value="TreeGrafter"/>
</dbReference>
<keyword evidence="7" id="KW-0349">Heme</keyword>